<evidence type="ECO:0000256" key="4">
    <source>
        <dbReference type="ARBA" id="ARBA00023163"/>
    </source>
</evidence>
<dbReference type="Gene3D" id="1.10.10.10">
    <property type="entry name" value="Winged helix-like DNA-binding domain superfamily/Winged helix DNA-binding domain"/>
    <property type="match status" value="2"/>
</dbReference>
<dbReference type="FunFam" id="1.10.10.10:FF:000116">
    <property type="entry name" value="DNA-directed RNA polymerase III subunit RPC6"/>
    <property type="match status" value="1"/>
</dbReference>
<dbReference type="Pfam" id="PF05158">
    <property type="entry name" value="RNA_pol_Rpc34"/>
    <property type="match status" value="1"/>
</dbReference>
<dbReference type="InterPro" id="IPR016049">
    <property type="entry name" value="RNA_pol_Rpc34-like"/>
</dbReference>
<organism evidence="6 7">
    <name type="scientific">Fistulifera solaris</name>
    <name type="common">Oleaginous diatom</name>
    <dbReference type="NCBI Taxonomy" id="1519565"/>
    <lineage>
        <taxon>Eukaryota</taxon>
        <taxon>Sar</taxon>
        <taxon>Stramenopiles</taxon>
        <taxon>Ochrophyta</taxon>
        <taxon>Bacillariophyta</taxon>
        <taxon>Bacillariophyceae</taxon>
        <taxon>Bacillariophycidae</taxon>
        <taxon>Naviculales</taxon>
        <taxon>Naviculaceae</taxon>
        <taxon>Fistulifera</taxon>
    </lineage>
</organism>
<dbReference type="InParanoid" id="A0A1Z5JUL6"/>
<dbReference type="OrthoDB" id="613763at2759"/>
<proteinExistence type="inferred from homology"/>
<evidence type="ECO:0000256" key="2">
    <source>
        <dbReference type="ARBA" id="ARBA00011038"/>
    </source>
</evidence>
<keyword evidence="7" id="KW-1185">Reference proteome</keyword>
<evidence type="ECO:0000256" key="5">
    <source>
        <dbReference type="ARBA" id="ARBA00023242"/>
    </source>
</evidence>
<dbReference type="GO" id="GO:0005654">
    <property type="term" value="C:nucleoplasm"/>
    <property type="evidence" value="ECO:0007669"/>
    <property type="project" value="UniProtKB-ARBA"/>
</dbReference>
<comment type="caution">
    <text evidence="6">The sequence shown here is derived from an EMBL/GenBank/DDBJ whole genome shotgun (WGS) entry which is preliminary data.</text>
</comment>
<keyword evidence="5" id="KW-0539">Nucleus</keyword>
<sequence length="316" mass="36009">MPPTQKRIAETAATTAKKIKTGQALAIPEPTVVSSSSTSTNTLKDRFIALLTQSEYATAGISNSTLKKYFPDEEYLQLVPIINELTATSRLVMSRTAKELHYTLVEDQVALQFVGLDPSARMVYQVIERTQTMGCWTKDIRLQTNIQQNALTKILKTLESRRLIKPVKSVTAKSKKLYMLYDLQPSKELTGGVWYSNLEFDHEFISKLRYFLVQTCRKRPHSLAELHHELEQKEISNVALSLEDVRQLVQTLVLDYSLEEEERGPNEEAVFGVPRKVSVPCEFTWWEAIEPDFGFRTVVFEDGVLLAPHEPHYQTA</sequence>
<dbReference type="EMBL" id="BDSP01000122">
    <property type="protein sequence ID" value="GAX17733.1"/>
    <property type="molecule type" value="Genomic_DNA"/>
</dbReference>
<dbReference type="GO" id="GO:0005666">
    <property type="term" value="C:RNA polymerase III complex"/>
    <property type="evidence" value="ECO:0007669"/>
    <property type="project" value="InterPro"/>
</dbReference>
<dbReference type="GO" id="GO:0005737">
    <property type="term" value="C:cytoplasm"/>
    <property type="evidence" value="ECO:0007669"/>
    <property type="project" value="UniProtKB-ARBA"/>
</dbReference>
<dbReference type="GO" id="GO:0006383">
    <property type="term" value="P:transcription by RNA polymerase III"/>
    <property type="evidence" value="ECO:0007669"/>
    <property type="project" value="InterPro"/>
</dbReference>
<dbReference type="PANTHER" id="PTHR12780">
    <property type="entry name" value="RNA POLYMERASE III DNA DIRECTED , 39KD SUBUNIT-RELATED"/>
    <property type="match status" value="1"/>
</dbReference>
<evidence type="ECO:0000313" key="7">
    <source>
        <dbReference type="Proteomes" id="UP000198406"/>
    </source>
</evidence>
<evidence type="ECO:0000256" key="3">
    <source>
        <dbReference type="ARBA" id="ARBA00022478"/>
    </source>
</evidence>
<dbReference type="AlphaFoldDB" id="A0A1Z5JUL6"/>
<evidence type="ECO:0000313" key="6">
    <source>
        <dbReference type="EMBL" id="GAX17733.1"/>
    </source>
</evidence>
<dbReference type="InterPro" id="IPR036390">
    <property type="entry name" value="WH_DNA-bd_sf"/>
</dbReference>
<name>A0A1Z5JUL6_FISSO</name>
<reference evidence="6 7" key="1">
    <citation type="journal article" date="2015" name="Plant Cell">
        <title>Oil accumulation by the oleaginous diatom Fistulifera solaris as revealed by the genome and transcriptome.</title>
        <authorList>
            <person name="Tanaka T."/>
            <person name="Maeda Y."/>
            <person name="Veluchamy A."/>
            <person name="Tanaka M."/>
            <person name="Abida H."/>
            <person name="Marechal E."/>
            <person name="Bowler C."/>
            <person name="Muto M."/>
            <person name="Sunaga Y."/>
            <person name="Tanaka M."/>
            <person name="Yoshino T."/>
            <person name="Taniguchi T."/>
            <person name="Fukuda Y."/>
            <person name="Nemoto M."/>
            <person name="Matsumoto M."/>
            <person name="Wong P.S."/>
            <person name="Aburatani S."/>
            <person name="Fujibuchi W."/>
        </authorList>
    </citation>
    <scope>NUCLEOTIDE SEQUENCE [LARGE SCALE GENOMIC DNA]</scope>
    <source>
        <strain evidence="6 7">JPCC DA0580</strain>
    </source>
</reference>
<dbReference type="InterPro" id="IPR007832">
    <property type="entry name" value="RNA_pol_Rpc34"/>
</dbReference>
<comment type="subcellular location">
    <subcellularLocation>
        <location evidence="1">Nucleus</location>
    </subcellularLocation>
</comment>
<gene>
    <name evidence="6" type="ORF">FisN_24Hh201</name>
</gene>
<dbReference type="Proteomes" id="UP000198406">
    <property type="component" value="Unassembled WGS sequence"/>
</dbReference>
<keyword evidence="4" id="KW-0804">Transcription</keyword>
<evidence type="ECO:0000256" key="1">
    <source>
        <dbReference type="ARBA" id="ARBA00004123"/>
    </source>
</evidence>
<dbReference type="InterPro" id="IPR036388">
    <property type="entry name" value="WH-like_DNA-bd_sf"/>
</dbReference>
<accession>A0A1Z5JUL6</accession>
<dbReference type="SUPFAM" id="SSF46785">
    <property type="entry name" value="Winged helix' DNA-binding domain"/>
    <property type="match status" value="1"/>
</dbReference>
<protein>
    <submittedName>
        <fullName evidence="6">DNA-directed RNA polymerase III subunit RPC6</fullName>
    </submittedName>
</protein>
<keyword evidence="3 6" id="KW-0240">DNA-directed RNA polymerase</keyword>
<comment type="similarity">
    <text evidence="2">Belongs to the eukaryotic RPC34/RPC39 RNA polymerase subunit family.</text>
</comment>